<dbReference type="KEGG" id="gfm:Enr17x_31490"/>
<feature type="transmembrane region" description="Helical" evidence="1">
    <location>
        <begin position="405"/>
        <end position="428"/>
    </location>
</feature>
<dbReference type="OrthoDB" id="215124at2"/>
<gene>
    <name evidence="3" type="ORF">Enr17x_31490</name>
</gene>
<organism evidence="3 4">
    <name type="scientific">Gimesia fumaroli</name>
    <dbReference type="NCBI Taxonomy" id="2527976"/>
    <lineage>
        <taxon>Bacteria</taxon>
        <taxon>Pseudomonadati</taxon>
        <taxon>Planctomycetota</taxon>
        <taxon>Planctomycetia</taxon>
        <taxon>Planctomycetales</taxon>
        <taxon>Planctomycetaceae</taxon>
        <taxon>Gimesia</taxon>
    </lineage>
</organism>
<name>A0A518IDC3_9PLAN</name>
<proteinExistence type="predicted"/>
<evidence type="ECO:0000256" key="2">
    <source>
        <dbReference type="SAM" id="SignalP"/>
    </source>
</evidence>
<keyword evidence="4" id="KW-1185">Reference proteome</keyword>
<keyword evidence="1" id="KW-0812">Transmembrane</keyword>
<dbReference type="Proteomes" id="UP000318313">
    <property type="component" value="Chromosome"/>
</dbReference>
<keyword evidence="1" id="KW-0472">Membrane</keyword>
<evidence type="ECO:0000313" key="3">
    <source>
        <dbReference type="EMBL" id="QDV51097.1"/>
    </source>
</evidence>
<evidence type="ECO:0000313" key="4">
    <source>
        <dbReference type="Proteomes" id="UP000318313"/>
    </source>
</evidence>
<protein>
    <submittedName>
        <fullName evidence="3">Uncharacterized protein</fullName>
    </submittedName>
</protein>
<sequence length="728" mass="83021" precursor="true">MLRNVFYSVWLILILIPEMAMASAQQLPMTVDVYQLTQFPKGDGPVAFVLQCSVSSTGLLEGYFLVTVHDGTEQFGQYRSHDVALHSGYHEVPMMVPPIKVDNPFSEAKMKLSFVTTERRYDFKNELPLKTGRTFQRTFALGICDPFDSRLFPETKDFMDSLKFESISPESPVRINLDSKTFQADSKIRNLISNQPMSLNAKTISVQIPPEEFPQLPIDCHQYDILIITARGFEACESRHLRAIHQWVKSGGSLCLITGKTLETPQLQFLNQLAGDEKTSPFLLNSEGKLEVDPAKQVWLQRTGWGRSVVVLSDSIENELLSKQEQIQIPFFLWKLRESQKDYFVKEKKWDYHALVKDFIKTQQTSNNRHIDPYTASQILNLNYRPIHTGGAVTTTLMPAEMRIVPAWIIASILFGYVLLVGPGEYFILGKLKLRRFTWITFPLISVCMALIVFTISDYFMQTSHDRKILTIIDIDMQGKPVKENSIELLFTGSNQTIETKVKSGLFSALNHSELGTPQNYNVYNRNTVPAMVGPPFYAGSIPTQYSVFQKMPQWTPQLNRIISNYPADLQTDFDWETIQIAQLNTEQGRQEFRDQVYQSFGNQVQIVIYQGAANGEVKQFRYVTPDSNLNARLNTRYSKTYALVNPVNLQYYSPGSKVIQRSFMDDLCVRNQGGLFQVVSQTSPSGGKNYEDLSILDPSDPKQWLVVIFVPGEDQDMIYRKFIVAKT</sequence>
<feature type="signal peptide" evidence="2">
    <location>
        <begin position="1"/>
        <end position="22"/>
    </location>
</feature>
<feature type="chain" id="PRO_5021753155" evidence="2">
    <location>
        <begin position="23"/>
        <end position="728"/>
    </location>
</feature>
<dbReference type="AlphaFoldDB" id="A0A518IDC3"/>
<feature type="transmembrane region" description="Helical" evidence="1">
    <location>
        <begin position="440"/>
        <end position="461"/>
    </location>
</feature>
<reference evidence="3 4" key="1">
    <citation type="submission" date="2019-03" db="EMBL/GenBank/DDBJ databases">
        <title>Deep-cultivation of Planctomycetes and their phenomic and genomic characterization uncovers novel biology.</title>
        <authorList>
            <person name="Wiegand S."/>
            <person name="Jogler M."/>
            <person name="Boedeker C."/>
            <person name="Pinto D."/>
            <person name="Vollmers J."/>
            <person name="Rivas-Marin E."/>
            <person name="Kohn T."/>
            <person name="Peeters S.H."/>
            <person name="Heuer A."/>
            <person name="Rast P."/>
            <person name="Oberbeckmann S."/>
            <person name="Bunk B."/>
            <person name="Jeske O."/>
            <person name="Meyerdierks A."/>
            <person name="Storesund J.E."/>
            <person name="Kallscheuer N."/>
            <person name="Luecker S."/>
            <person name="Lage O.M."/>
            <person name="Pohl T."/>
            <person name="Merkel B.J."/>
            <person name="Hornburger P."/>
            <person name="Mueller R.-W."/>
            <person name="Bruemmer F."/>
            <person name="Labrenz M."/>
            <person name="Spormann A.M."/>
            <person name="Op den Camp H."/>
            <person name="Overmann J."/>
            <person name="Amann R."/>
            <person name="Jetten M.S.M."/>
            <person name="Mascher T."/>
            <person name="Medema M.H."/>
            <person name="Devos D.P."/>
            <person name="Kaster A.-K."/>
            <person name="Ovreas L."/>
            <person name="Rohde M."/>
            <person name="Galperin M.Y."/>
            <person name="Jogler C."/>
        </authorList>
    </citation>
    <scope>NUCLEOTIDE SEQUENCE [LARGE SCALE GENOMIC DNA]</scope>
    <source>
        <strain evidence="3 4">Enr17</strain>
    </source>
</reference>
<keyword evidence="1" id="KW-1133">Transmembrane helix</keyword>
<evidence type="ECO:0000256" key="1">
    <source>
        <dbReference type="SAM" id="Phobius"/>
    </source>
</evidence>
<dbReference type="EMBL" id="CP037452">
    <property type="protein sequence ID" value="QDV51097.1"/>
    <property type="molecule type" value="Genomic_DNA"/>
</dbReference>
<keyword evidence="2" id="KW-0732">Signal</keyword>
<accession>A0A518IDC3</accession>
<dbReference type="RefSeq" id="WP_145310071.1">
    <property type="nucleotide sequence ID" value="NZ_CP037452.1"/>
</dbReference>